<keyword evidence="3" id="KW-1185">Reference proteome</keyword>
<feature type="region of interest" description="Disordered" evidence="1">
    <location>
        <begin position="57"/>
        <end position="140"/>
    </location>
</feature>
<comment type="caution">
    <text evidence="2">The sequence shown here is derived from an EMBL/GenBank/DDBJ whole genome shotgun (WGS) entry which is preliminary data.</text>
</comment>
<evidence type="ECO:0000313" key="3">
    <source>
        <dbReference type="Proteomes" id="UP001642502"/>
    </source>
</evidence>
<feature type="region of interest" description="Disordered" evidence="1">
    <location>
        <begin position="247"/>
        <end position="277"/>
    </location>
</feature>
<feature type="region of interest" description="Disordered" evidence="1">
    <location>
        <begin position="167"/>
        <end position="221"/>
    </location>
</feature>
<evidence type="ECO:0000313" key="2">
    <source>
        <dbReference type="EMBL" id="CAK7262631.1"/>
    </source>
</evidence>
<name>A0ABP0D4T6_9PEZI</name>
<feature type="region of interest" description="Disordered" evidence="1">
    <location>
        <begin position="482"/>
        <end position="501"/>
    </location>
</feature>
<protein>
    <submittedName>
        <fullName evidence="2">Uncharacterized protein</fullName>
    </submittedName>
</protein>
<dbReference type="EMBL" id="CAWUON010000001">
    <property type="protein sequence ID" value="CAK7262631.1"/>
    <property type="molecule type" value="Genomic_DNA"/>
</dbReference>
<reference evidence="2 3" key="1">
    <citation type="submission" date="2024-01" db="EMBL/GenBank/DDBJ databases">
        <authorList>
            <person name="Allen C."/>
            <person name="Tagirdzhanova G."/>
        </authorList>
    </citation>
    <scope>NUCLEOTIDE SEQUENCE [LARGE SCALE GENOMIC DNA]</scope>
    <source>
        <strain evidence="2 3">CBS 119000</strain>
    </source>
</reference>
<feature type="compositionally biased region" description="Polar residues" evidence="1">
    <location>
        <begin position="117"/>
        <end position="140"/>
    </location>
</feature>
<gene>
    <name evidence="2" type="ORF">SEPCBS119000_000057</name>
</gene>
<dbReference type="Proteomes" id="UP001642502">
    <property type="component" value="Unassembled WGS sequence"/>
</dbReference>
<feature type="compositionally biased region" description="Polar residues" evidence="1">
    <location>
        <begin position="81"/>
        <end position="96"/>
    </location>
</feature>
<accession>A0ABP0D4T6</accession>
<feature type="compositionally biased region" description="Polar residues" evidence="1">
    <location>
        <begin position="264"/>
        <end position="273"/>
    </location>
</feature>
<sequence>MSLNATGVPENAARPTIYRDAWLNLRPQRADHAAHGSALASASTPFFAAKYVANSKADSARARPQLEDSDNAGRDGAQGRSYGQNSPSWPQAQSMHTAIEHETGLRSWPGGARATPSVASRLTSYASPSRFQRSADTSSSAWELDELAYSEDGTRSDVLPLIRPVPNWRREKTAASPRPPQTPSAQRAQVRHLDSRRARESPKRNGNSNGNGNEHAAHSRPQPVVVLPLIDGPQSAPRLEKVPVAIPASSPALHTPKKYKETTSNKQTQSALTSKALDTPSKIKAAKVAIGHRSKSRSDKRLKVDRTDGTSYQEVALLNGADSETNDPSYTPEVHSISRARNDVDMDAGCRDFVKHMEQRHLLPLAWLRGDGFANTGHIAPPKLPPAAALTTKSVVRGIAKSIKKGGNRTRNMSSTTVVDSDSGANAALGFQVDTASSQTLPRYLLDDMGQQVTPLLRDTVLESSSLLWTPEERERRLRSLYRQQQQTSNQRPSRDLEHIF</sequence>
<organism evidence="2 3">
    <name type="scientific">Sporothrix epigloea</name>
    <dbReference type="NCBI Taxonomy" id="1892477"/>
    <lineage>
        <taxon>Eukaryota</taxon>
        <taxon>Fungi</taxon>
        <taxon>Dikarya</taxon>
        <taxon>Ascomycota</taxon>
        <taxon>Pezizomycotina</taxon>
        <taxon>Sordariomycetes</taxon>
        <taxon>Sordariomycetidae</taxon>
        <taxon>Ophiostomatales</taxon>
        <taxon>Ophiostomataceae</taxon>
        <taxon>Sporothrix</taxon>
    </lineage>
</organism>
<feature type="compositionally biased region" description="Basic and acidic residues" evidence="1">
    <location>
        <begin position="191"/>
        <end position="203"/>
    </location>
</feature>
<evidence type="ECO:0000256" key="1">
    <source>
        <dbReference type="SAM" id="MobiDB-lite"/>
    </source>
</evidence>
<proteinExistence type="predicted"/>